<evidence type="ECO:0000256" key="4">
    <source>
        <dbReference type="PROSITE-ProRule" id="PRU01091"/>
    </source>
</evidence>
<dbReference type="EMBL" id="CAKJTJ010000007">
    <property type="protein sequence ID" value="CAG9620914.1"/>
    <property type="molecule type" value="Genomic_DNA"/>
</dbReference>
<reference evidence="6 7" key="1">
    <citation type="submission" date="2021-10" db="EMBL/GenBank/DDBJ databases">
        <authorList>
            <person name="Criscuolo A."/>
        </authorList>
    </citation>
    <scope>NUCLEOTIDE SEQUENCE [LARGE SCALE GENOMIC DNA]</scope>
    <source>
        <strain evidence="7">CIP 111883</strain>
    </source>
</reference>
<evidence type="ECO:0000313" key="7">
    <source>
        <dbReference type="Proteomes" id="UP000789833"/>
    </source>
</evidence>
<dbReference type="Proteomes" id="UP000789833">
    <property type="component" value="Unassembled WGS sequence"/>
</dbReference>
<evidence type="ECO:0000256" key="1">
    <source>
        <dbReference type="ARBA" id="ARBA00023015"/>
    </source>
</evidence>
<accession>A0ABN8A8D1</accession>
<dbReference type="Gene3D" id="1.10.10.10">
    <property type="entry name" value="Winged helix-like DNA-binding domain superfamily/Winged helix DNA-binding domain"/>
    <property type="match status" value="1"/>
</dbReference>
<dbReference type="InterPro" id="IPR001867">
    <property type="entry name" value="OmpR/PhoB-type_DNA-bd"/>
</dbReference>
<evidence type="ECO:0000256" key="2">
    <source>
        <dbReference type="ARBA" id="ARBA00023125"/>
    </source>
</evidence>
<feature type="DNA-binding region" description="OmpR/PhoB-type" evidence="4">
    <location>
        <begin position="1"/>
        <end position="62"/>
    </location>
</feature>
<feature type="domain" description="OmpR/PhoB-type" evidence="5">
    <location>
        <begin position="1"/>
        <end position="62"/>
    </location>
</feature>
<keyword evidence="2 4" id="KW-0238">DNA-binding</keyword>
<evidence type="ECO:0000256" key="3">
    <source>
        <dbReference type="ARBA" id="ARBA00023163"/>
    </source>
</evidence>
<gene>
    <name evidence="6" type="ORF">BACCIP111883_01686</name>
</gene>
<evidence type="ECO:0000313" key="6">
    <source>
        <dbReference type="EMBL" id="CAG9620914.1"/>
    </source>
</evidence>
<protein>
    <recommendedName>
        <fullName evidence="5">OmpR/PhoB-type domain-containing protein</fullName>
    </recommendedName>
</protein>
<dbReference type="InterPro" id="IPR016032">
    <property type="entry name" value="Sig_transdc_resp-reg_C-effctor"/>
</dbReference>
<keyword evidence="3" id="KW-0804">Transcription</keyword>
<proteinExistence type="predicted"/>
<keyword evidence="1" id="KW-0805">Transcription regulation</keyword>
<keyword evidence="7" id="KW-1185">Reference proteome</keyword>
<evidence type="ECO:0000259" key="5">
    <source>
        <dbReference type="PROSITE" id="PS51755"/>
    </source>
</evidence>
<dbReference type="RefSeq" id="WP_230500825.1">
    <property type="nucleotide sequence ID" value="NZ_CAKJTJ010000007.1"/>
</dbReference>
<dbReference type="PROSITE" id="PS51755">
    <property type="entry name" value="OMPR_PHOB"/>
    <property type="match status" value="1"/>
</dbReference>
<comment type="caution">
    <text evidence="6">The sequence shown here is derived from an EMBL/GenBank/DDBJ whole genome shotgun (WGS) entry which is preliminary data.</text>
</comment>
<dbReference type="SUPFAM" id="SSF46894">
    <property type="entry name" value="C-terminal effector domain of the bipartite response regulators"/>
    <property type="match status" value="1"/>
</dbReference>
<dbReference type="Pfam" id="PF00486">
    <property type="entry name" value="Trans_reg_C"/>
    <property type="match status" value="1"/>
</dbReference>
<dbReference type="InterPro" id="IPR036388">
    <property type="entry name" value="WH-like_DNA-bd_sf"/>
</dbReference>
<sequence>MLHKGEVISTERLLNHTSDSSADLFPDSLKYHIHSIKKKLLNAQCDKELIRNVRGMGYKIEGDND</sequence>
<organism evidence="6 7">
    <name type="scientific">Sutcliffiella rhizosphaerae</name>
    <dbReference type="NCBI Taxonomy" id="2880967"/>
    <lineage>
        <taxon>Bacteria</taxon>
        <taxon>Bacillati</taxon>
        <taxon>Bacillota</taxon>
        <taxon>Bacilli</taxon>
        <taxon>Bacillales</taxon>
        <taxon>Bacillaceae</taxon>
        <taxon>Sutcliffiella</taxon>
    </lineage>
</organism>
<name>A0ABN8A8D1_9BACI</name>